<dbReference type="RefSeq" id="WP_103923657.1">
    <property type="nucleotide sequence ID" value="NZ_FNVR01000003.1"/>
</dbReference>
<dbReference type="EMBL" id="FNVR01000003">
    <property type="protein sequence ID" value="SEF66893.1"/>
    <property type="molecule type" value="Genomic_DNA"/>
</dbReference>
<sequence>MKKSILLSAAIISALSFSCQKPAESVKEQVEANAKSEPVGEAEVVPGSYGANLDENTVLGTSEMISAVEASGTFTGKIEGEIKEVCTKKGCWFTMDLANGEPMRVTFKDYGFFIPTNSQGFPIILEGVATLTETDVETLKHFAEDQGKSKEEIDAITSPKREITFEATGVIIKDKA</sequence>
<gene>
    <name evidence="1" type="ORF">SAMN03080598_00967</name>
</gene>
<name>A0A1H5TVR4_9BACT</name>
<dbReference type="OrthoDB" id="129527at2"/>
<dbReference type="Proteomes" id="UP000236736">
    <property type="component" value="Unassembled WGS sequence"/>
</dbReference>
<dbReference type="PROSITE" id="PS51257">
    <property type="entry name" value="PROKAR_LIPOPROTEIN"/>
    <property type="match status" value="1"/>
</dbReference>
<protein>
    <recommendedName>
        <fullName evidence="3">DUF4920 domain-containing protein</fullName>
    </recommendedName>
</protein>
<evidence type="ECO:0008006" key="3">
    <source>
        <dbReference type="Google" id="ProtNLM"/>
    </source>
</evidence>
<reference evidence="2" key="1">
    <citation type="submission" date="2016-10" db="EMBL/GenBank/DDBJ databases">
        <authorList>
            <person name="Varghese N."/>
            <person name="Submissions S."/>
        </authorList>
    </citation>
    <scope>NUCLEOTIDE SEQUENCE [LARGE SCALE GENOMIC DNA]</scope>
    <source>
        <strain evidence="2">DSM 17298</strain>
    </source>
</reference>
<keyword evidence="2" id="KW-1185">Reference proteome</keyword>
<organism evidence="1 2">
    <name type="scientific">Algoriphagus boritolerans DSM 17298 = JCM 18970</name>
    <dbReference type="NCBI Taxonomy" id="1120964"/>
    <lineage>
        <taxon>Bacteria</taxon>
        <taxon>Pseudomonadati</taxon>
        <taxon>Bacteroidota</taxon>
        <taxon>Cytophagia</taxon>
        <taxon>Cytophagales</taxon>
        <taxon>Cyclobacteriaceae</taxon>
        <taxon>Algoriphagus</taxon>
    </lineage>
</organism>
<evidence type="ECO:0000313" key="2">
    <source>
        <dbReference type="Proteomes" id="UP000236736"/>
    </source>
</evidence>
<dbReference type="AlphaFoldDB" id="A0A1H5TVR4"/>
<proteinExistence type="predicted"/>
<dbReference type="Pfam" id="PF16267">
    <property type="entry name" value="DUF4920"/>
    <property type="match status" value="1"/>
</dbReference>
<dbReference type="InterPro" id="IPR032577">
    <property type="entry name" value="DUF4920"/>
</dbReference>
<accession>A0A1H5TVR4</accession>
<dbReference type="STRING" id="1120964.GCA_001313265_00552"/>
<evidence type="ECO:0000313" key="1">
    <source>
        <dbReference type="EMBL" id="SEF66893.1"/>
    </source>
</evidence>